<keyword evidence="1" id="KW-0808">Transferase</keyword>
<dbReference type="InterPro" id="IPR016181">
    <property type="entry name" value="Acyl_CoA_acyltransferase"/>
</dbReference>
<reference evidence="5" key="1">
    <citation type="journal article" date="2019" name="Int. J. Syst. Evol. Microbiol.">
        <title>The Global Catalogue of Microorganisms (GCM) 10K type strain sequencing project: providing services to taxonomists for standard genome sequencing and annotation.</title>
        <authorList>
            <consortium name="The Broad Institute Genomics Platform"/>
            <consortium name="The Broad Institute Genome Sequencing Center for Infectious Disease"/>
            <person name="Wu L."/>
            <person name="Ma J."/>
        </authorList>
    </citation>
    <scope>NUCLEOTIDE SEQUENCE [LARGE SCALE GENOMIC DNA]</scope>
    <source>
        <strain evidence="5">CGMCC 1.12851</strain>
    </source>
</reference>
<evidence type="ECO:0000256" key="2">
    <source>
        <dbReference type="ARBA" id="ARBA00023315"/>
    </source>
</evidence>
<keyword evidence="2" id="KW-0012">Acyltransferase</keyword>
<dbReference type="RefSeq" id="WP_188513537.1">
    <property type="nucleotide sequence ID" value="NZ_BMGD01000002.1"/>
</dbReference>
<evidence type="ECO:0000313" key="5">
    <source>
        <dbReference type="Proteomes" id="UP000614261"/>
    </source>
</evidence>
<dbReference type="PANTHER" id="PTHR43800">
    <property type="entry name" value="PEPTIDYL-LYSINE N-ACETYLTRANSFERASE YJAB"/>
    <property type="match status" value="1"/>
</dbReference>
<proteinExistence type="predicted"/>
<evidence type="ECO:0000259" key="3">
    <source>
        <dbReference type="PROSITE" id="PS51186"/>
    </source>
</evidence>
<dbReference type="CDD" id="cd04301">
    <property type="entry name" value="NAT_SF"/>
    <property type="match status" value="1"/>
</dbReference>
<dbReference type="Proteomes" id="UP000614261">
    <property type="component" value="Unassembled WGS sequence"/>
</dbReference>
<gene>
    <name evidence="4" type="ORF">GCM10010833_12660</name>
</gene>
<dbReference type="PANTHER" id="PTHR43800:SF1">
    <property type="entry name" value="PEPTIDYL-LYSINE N-ACETYLTRANSFERASE YJAB"/>
    <property type="match status" value="1"/>
</dbReference>
<name>A0ABQ1J6Q2_9SPHN</name>
<dbReference type="Pfam" id="PF00583">
    <property type="entry name" value="Acetyltransf_1"/>
    <property type="match status" value="1"/>
</dbReference>
<accession>A0ABQ1J6Q2</accession>
<dbReference type="EMBL" id="BMGD01000002">
    <property type="protein sequence ID" value="GGB59306.1"/>
    <property type="molecule type" value="Genomic_DNA"/>
</dbReference>
<protein>
    <submittedName>
        <fullName evidence="4">N-acetyltransferase</fullName>
    </submittedName>
</protein>
<evidence type="ECO:0000313" key="4">
    <source>
        <dbReference type="EMBL" id="GGB59306.1"/>
    </source>
</evidence>
<dbReference type="Gene3D" id="3.40.630.30">
    <property type="match status" value="1"/>
</dbReference>
<organism evidence="4 5">
    <name type="scientific">Blastomonas aquatica</name>
    <dbReference type="NCBI Taxonomy" id="1510276"/>
    <lineage>
        <taxon>Bacteria</taxon>
        <taxon>Pseudomonadati</taxon>
        <taxon>Pseudomonadota</taxon>
        <taxon>Alphaproteobacteria</taxon>
        <taxon>Sphingomonadales</taxon>
        <taxon>Sphingomonadaceae</taxon>
        <taxon>Blastomonas</taxon>
    </lineage>
</organism>
<dbReference type="InterPro" id="IPR000182">
    <property type="entry name" value="GNAT_dom"/>
</dbReference>
<sequence>MISQFTPIAAGQLATIVTHLEMRDRPRPRPIKPVPLRLKRWQAPSAEKYRMLYRRVGEPWLWFSRLAMTEDALVTIIHDPGVEIFAVLDPQGIEVGLLELDFRQTGACEIAFFGLIPALTGEGFGSWLMAQALSMGWRAGVERLWVHTCTLDDPRALGFYIAKGFVPTGREIEVLDDPRLTGLIPRAAAPHIPVIEPS</sequence>
<evidence type="ECO:0000256" key="1">
    <source>
        <dbReference type="ARBA" id="ARBA00022679"/>
    </source>
</evidence>
<dbReference type="SUPFAM" id="SSF55729">
    <property type="entry name" value="Acyl-CoA N-acyltransferases (Nat)"/>
    <property type="match status" value="1"/>
</dbReference>
<keyword evidence="5" id="KW-1185">Reference proteome</keyword>
<comment type="caution">
    <text evidence="4">The sequence shown here is derived from an EMBL/GenBank/DDBJ whole genome shotgun (WGS) entry which is preliminary data.</text>
</comment>
<feature type="domain" description="N-acetyltransferase" evidence="3">
    <location>
        <begin position="36"/>
        <end position="190"/>
    </location>
</feature>
<dbReference type="PROSITE" id="PS51186">
    <property type="entry name" value="GNAT"/>
    <property type="match status" value="1"/>
</dbReference>